<evidence type="ECO:0000313" key="1">
    <source>
        <dbReference type="EMBL" id="CAI4005590.1"/>
    </source>
</evidence>
<reference evidence="1" key="1">
    <citation type="submission" date="2022-10" db="EMBL/GenBank/DDBJ databases">
        <authorList>
            <person name="Chen Y."/>
            <person name="Dougan E. K."/>
            <person name="Chan C."/>
            <person name="Rhodes N."/>
            <person name="Thang M."/>
        </authorList>
    </citation>
    <scope>NUCLEOTIDE SEQUENCE</scope>
</reference>
<sequence>MSSKSYTPGSQDALHEALAADLRQLFSSGVQGVGMRTIHGFDEPFRIRPDQMHVYAYGYGKDFAASSVILCARMKVWPGRGLDARYWNKFPTGCGKAYDATLVARWLEEELQDADVETQKLCKHVLS</sequence>
<organism evidence="1">
    <name type="scientific">Cladocopium goreaui</name>
    <dbReference type="NCBI Taxonomy" id="2562237"/>
    <lineage>
        <taxon>Eukaryota</taxon>
        <taxon>Sar</taxon>
        <taxon>Alveolata</taxon>
        <taxon>Dinophyceae</taxon>
        <taxon>Suessiales</taxon>
        <taxon>Symbiodiniaceae</taxon>
        <taxon>Cladocopium</taxon>
    </lineage>
</organism>
<reference evidence="2 3" key="2">
    <citation type="submission" date="2024-05" db="EMBL/GenBank/DDBJ databases">
        <authorList>
            <person name="Chen Y."/>
            <person name="Shah S."/>
            <person name="Dougan E. K."/>
            <person name="Thang M."/>
            <person name="Chan C."/>
        </authorList>
    </citation>
    <scope>NUCLEOTIDE SEQUENCE [LARGE SCALE GENOMIC DNA]</scope>
</reference>
<comment type="caution">
    <text evidence="1">The sequence shown here is derived from an EMBL/GenBank/DDBJ whole genome shotgun (WGS) entry which is preliminary data.</text>
</comment>
<evidence type="ECO:0000313" key="2">
    <source>
        <dbReference type="EMBL" id="CAL4792902.1"/>
    </source>
</evidence>
<evidence type="ECO:0000313" key="3">
    <source>
        <dbReference type="Proteomes" id="UP001152797"/>
    </source>
</evidence>
<proteinExistence type="predicted"/>
<dbReference type="EMBL" id="CAMXCT020003656">
    <property type="protein sequence ID" value="CAL1158965.1"/>
    <property type="molecule type" value="Genomic_DNA"/>
</dbReference>
<accession>A0A9P1G963</accession>
<dbReference type="AlphaFoldDB" id="A0A9P1G963"/>
<dbReference type="EMBL" id="CAMXCT030003656">
    <property type="protein sequence ID" value="CAL4792902.1"/>
    <property type="molecule type" value="Genomic_DNA"/>
</dbReference>
<dbReference type="Proteomes" id="UP001152797">
    <property type="component" value="Unassembled WGS sequence"/>
</dbReference>
<dbReference type="OrthoDB" id="425363at2759"/>
<feature type="non-terminal residue" evidence="1">
    <location>
        <position position="1"/>
    </location>
</feature>
<dbReference type="EMBL" id="CAMXCT010003656">
    <property type="protein sequence ID" value="CAI4005590.1"/>
    <property type="molecule type" value="Genomic_DNA"/>
</dbReference>
<keyword evidence="3" id="KW-1185">Reference proteome</keyword>
<protein>
    <submittedName>
        <fullName evidence="1">Uncharacterized protein</fullName>
    </submittedName>
</protein>
<gene>
    <name evidence="1" type="ORF">C1SCF055_LOCUS31299</name>
</gene>
<name>A0A9P1G963_9DINO</name>